<dbReference type="PRINTS" id="PR00734">
    <property type="entry name" value="GLHYDRLASE7"/>
</dbReference>
<keyword evidence="6" id="KW-0119">Carbohydrate metabolism</keyword>
<protein>
    <recommendedName>
        <fullName evidence="9">Glucanase</fullName>
        <ecNumber evidence="9">3.2.1.-</ecNumber>
    </recommendedName>
</protein>
<feature type="chain" id="PRO_5040171732" description="Glucanase" evidence="10">
    <location>
        <begin position="16"/>
        <end position="289"/>
    </location>
</feature>
<dbReference type="InterPro" id="IPR037019">
    <property type="entry name" value="Glyco_hydro_7_sf"/>
</dbReference>
<evidence type="ECO:0000256" key="8">
    <source>
        <dbReference type="ARBA" id="ARBA00023326"/>
    </source>
</evidence>
<sequence length="289" mass="32446">MYQILVLLPLGFAAAQHVGREQAETHPVLEWKRCQADNTCETVTGEITVDSNWRWVHRTAGFVSCIEWNQWTDDMYDVDDPNPGLTYAEECAIEGADYERSYGVATKNNTLSQKYRTNIDFSTNYNSRLFLLESRHKYQMFTLLDNELAFDVDLSTVDCGLNSALHFVAMDPDGARPSTLAIGLARSTGPGTVMQRAPEVLGSWGNSNANSYSTSAHVCREDEYYVCEGADDCNGVYLETELRLKRAHCDLPAFEGFPGRSDLDSEYCESLFKVFGDDDYYSELGGSQE</sequence>
<keyword evidence="4 9" id="KW-0378">Hydrolase</keyword>
<name>A0A9P1M725_9PEZI</name>
<keyword evidence="7 9" id="KW-0326">Glycosidase</keyword>
<evidence type="ECO:0000256" key="1">
    <source>
        <dbReference type="ARBA" id="ARBA00001641"/>
    </source>
</evidence>
<comment type="catalytic activity">
    <reaction evidence="1">
        <text>Hydrolysis of (1-&gt;4)-beta-D-glucosidic linkages in cellulose and cellotetraose, releasing cellobiose from the non-reducing ends of the chains.</text>
        <dbReference type="EC" id="3.2.1.91"/>
    </reaction>
</comment>
<dbReference type="PANTHER" id="PTHR33753">
    <property type="entry name" value="1,4-BETA-D-GLUCAN CELLOBIOHYDROLASE B"/>
    <property type="match status" value="1"/>
</dbReference>
<dbReference type="Gene3D" id="2.70.100.10">
    <property type="entry name" value="Glycoside hydrolase, family 7, domain"/>
    <property type="match status" value="1"/>
</dbReference>
<evidence type="ECO:0000256" key="5">
    <source>
        <dbReference type="ARBA" id="ARBA00023001"/>
    </source>
</evidence>
<proteinExistence type="inferred from homology"/>
<keyword evidence="3 10" id="KW-0732">Signal</keyword>
<dbReference type="InterPro" id="IPR001722">
    <property type="entry name" value="Glyco_hydro_7"/>
</dbReference>
<evidence type="ECO:0000256" key="2">
    <source>
        <dbReference type="ARBA" id="ARBA00006044"/>
    </source>
</evidence>
<gene>
    <name evidence="11" type="ORF">PPNO1_LOCUS1804</name>
</gene>
<feature type="signal peptide" evidence="10">
    <location>
        <begin position="1"/>
        <end position="15"/>
    </location>
</feature>
<evidence type="ECO:0000256" key="7">
    <source>
        <dbReference type="ARBA" id="ARBA00023295"/>
    </source>
</evidence>
<dbReference type="EMBL" id="CALLCH030000003">
    <property type="protein sequence ID" value="CAI4212035.1"/>
    <property type="molecule type" value="Genomic_DNA"/>
</dbReference>
<dbReference type="PANTHER" id="PTHR33753:SF2">
    <property type="entry name" value="GLYCOSIDE HYDROLASE FAMILY 7 PROTEIN"/>
    <property type="match status" value="1"/>
</dbReference>
<dbReference type="InterPro" id="IPR013320">
    <property type="entry name" value="ConA-like_dom_sf"/>
</dbReference>
<evidence type="ECO:0000256" key="3">
    <source>
        <dbReference type="ARBA" id="ARBA00022729"/>
    </source>
</evidence>
<keyword evidence="5 9" id="KW-0136">Cellulose degradation</keyword>
<keyword evidence="8 9" id="KW-0624">Polysaccharide degradation</keyword>
<evidence type="ECO:0000256" key="10">
    <source>
        <dbReference type="SAM" id="SignalP"/>
    </source>
</evidence>
<dbReference type="GO" id="GO:0016162">
    <property type="term" value="F:cellulose 1,4-beta-cellobiosidase activity"/>
    <property type="evidence" value="ECO:0007669"/>
    <property type="project" value="UniProtKB-EC"/>
</dbReference>
<evidence type="ECO:0000313" key="11">
    <source>
        <dbReference type="EMBL" id="CAI4212035.1"/>
    </source>
</evidence>
<evidence type="ECO:0000256" key="9">
    <source>
        <dbReference type="RuleBase" id="RU361164"/>
    </source>
</evidence>
<dbReference type="OrthoDB" id="4563100at2759"/>
<dbReference type="GO" id="GO:0030245">
    <property type="term" value="P:cellulose catabolic process"/>
    <property type="evidence" value="ECO:0007669"/>
    <property type="project" value="UniProtKB-KW"/>
</dbReference>
<evidence type="ECO:0000256" key="6">
    <source>
        <dbReference type="ARBA" id="ARBA00023277"/>
    </source>
</evidence>
<dbReference type="Proteomes" id="UP000838763">
    <property type="component" value="Unassembled WGS sequence"/>
</dbReference>
<evidence type="ECO:0000256" key="4">
    <source>
        <dbReference type="ARBA" id="ARBA00022801"/>
    </source>
</evidence>
<dbReference type="EC" id="3.2.1.-" evidence="9"/>
<organism evidence="11 12">
    <name type="scientific">Parascedosporium putredinis</name>
    <dbReference type="NCBI Taxonomy" id="1442378"/>
    <lineage>
        <taxon>Eukaryota</taxon>
        <taxon>Fungi</taxon>
        <taxon>Dikarya</taxon>
        <taxon>Ascomycota</taxon>
        <taxon>Pezizomycotina</taxon>
        <taxon>Sordariomycetes</taxon>
        <taxon>Hypocreomycetidae</taxon>
        <taxon>Microascales</taxon>
        <taxon>Microascaceae</taxon>
        <taxon>Parascedosporium</taxon>
    </lineage>
</organism>
<dbReference type="SUPFAM" id="SSF49899">
    <property type="entry name" value="Concanavalin A-like lectins/glucanases"/>
    <property type="match status" value="1"/>
</dbReference>
<accession>A0A9P1M725</accession>
<dbReference type="Pfam" id="PF00840">
    <property type="entry name" value="Glyco_hydro_7"/>
    <property type="match status" value="1"/>
</dbReference>
<comment type="similarity">
    <text evidence="2 9">Belongs to the glycosyl hydrolase 7 (cellulase C) family.</text>
</comment>
<evidence type="ECO:0000313" key="12">
    <source>
        <dbReference type="Proteomes" id="UP000838763"/>
    </source>
</evidence>
<dbReference type="AlphaFoldDB" id="A0A9P1M725"/>
<keyword evidence="12" id="KW-1185">Reference proteome</keyword>
<comment type="caution">
    <text evidence="11">The sequence shown here is derived from an EMBL/GenBank/DDBJ whole genome shotgun (WGS) entry which is preliminary data.</text>
</comment>
<reference evidence="11" key="1">
    <citation type="submission" date="2022-11" db="EMBL/GenBank/DDBJ databases">
        <authorList>
            <person name="Scott C."/>
            <person name="Bruce N."/>
        </authorList>
    </citation>
    <scope>NUCLEOTIDE SEQUENCE</scope>
</reference>